<evidence type="ECO:0000313" key="3">
    <source>
        <dbReference type="Proteomes" id="UP000324832"/>
    </source>
</evidence>
<sequence>MRTKFFDYNCISSEPIPTPDPTLSEIMYNVISNTVDKSIFLHVNDGQLRYDFAYVELAKAVEEAMEMTVVEIKEDIAELYFNAYKMFEINIMEKERIAAEIAWEKRMRKKMKRTLRRLDNFKGYETPPTPKSTISSHESYIKPPPRPCTCHPQFKYNRYPKDRFGIYLPSQYEYSRGNVTVTPAISLQDTEEDAADVKSNISKRSVTSTKSGVSKKSQYKH</sequence>
<feature type="region of interest" description="Disordered" evidence="1">
    <location>
        <begin position="190"/>
        <end position="221"/>
    </location>
</feature>
<evidence type="ECO:0000313" key="2">
    <source>
        <dbReference type="EMBL" id="VVC86263.1"/>
    </source>
</evidence>
<evidence type="ECO:0000256" key="1">
    <source>
        <dbReference type="SAM" id="MobiDB-lite"/>
    </source>
</evidence>
<gene>
    <name evidence="2" type="ORF">LSINAPIS_LOCUS118</name>
</gene>
<accession>A0A5E4PMM8</accession>
<dbReference type="Proteomes" id="UP000324832">
    <property type="component" value="Unassembled WGS sequence"/>
</dbReference>
<organism evidence="2 3">
    <name type="scientific">Leptidea sinapis</name>
    <dbReference type="NCBI Taxonomy" id="189913"/>
    <lineage>
        <taxon>Eukaryota</taxon>
        <taxon>Metazoa</taxon>
        <taxon>Ecdysozoa</taxon>
        <taxon>Arthropoda</taxon>
        <taxon>Hexapoda</taxon>
        <taxon>Insecta</taxon>
        <taxon>Pterygota</taxon>
        <taxon>Neoptera</taxon>
        <taxon>Endopterygota</taxon>
        <taxon>Lepidoptera</taxon>
        <taxon>Glossata</taxon>
        <taxon>Ditrysia</taxon>
        <taxon>Papilionoidea</taxon>
        <taxon>Pieridae</taxon>
        <taxon>Dismorphiinae</taxon>
        <taxon>Leptidea</taxon>
    </lineage>
</organism>
<feature type="compositionally biased region" description="Low complexity" evidence="1">
    <location>
        <begin position="202"/>
        <end position="221"/>
    </location>
</feature>
<dbReference type="EMBL" id="FZQP02000002">
    <property type="protein sequence ID" value="VVC86263.1"/>
    <property type="molecule type" value="Genomic_DNA"/>
</dbReference>
<name>A0A5E4PMM8_9NEOP</name>
<proteinExistence type="predicted"/>
<dbReference type="AlphaFoldDB" id="A0A5E4PMM8"/>
<reference evidence="2 3" key="1">
    <citation type="submission" date="2017-07" db="EMBL/GenBank/DDBJ databases">
        <authorList>
            <person name="Talla V."/>
            <person name="Backstrom N."/>
        </authorList>
    </citation>
    <scope>NUCLEOTIDE SEQUENCE [LARGE SCALE GENOMIC DNA]</scope>
</reference>
<keyword evidence="3" id="KW-1185">Reference proteome</keyword>
<protein>
    <submittedName>
        <fullName evidence="2">Uncharacterized protein</fullName>
    </submittedName>
</protein>